<dbReference type="RefSeq" id="WP_237466248.1">
    <property type="nucleotide sequence ID" value="NZ_CAKLDI010000001.1"/>
</dbReference>
<dbReference type="InterPro" id="IPR004090">
    <property type="entry name" value="Chemotax_Me-accpt_rcpt"/>
</dbReference>
<keyword evidence="2 8" id="KW-0812">Transmembrane</keyword>
<dbReference type="Proteomes" id="UP000838672">
    <property type="component" value="Unassembled WGS sequence"/>
</dbReference>
<comment type="subcellular location">
    <subcellularLocation>
        <location evidence="1">Membrane</location>
        <topology evidence="1">Multi-pass membrane protein</topology>
    </subcellularLocation>
</comment>
<dbReference type="PROSITE" id="PS50111">
    <property type="entry name" value="CHEMOTAXIS_TRANSDUC_2"/>
    <property type="match status" value="1"/>
</dbReference>
<protein>
    <recommendedName>
        <fullName evidence="9">Methyl-accepting transducer domain-containing protein</fullName>
    </recommendedName>
</protein>
<dbReference type="InterPro" id="IPR024478">
    <property type="entry name" value="HlyB_4HB_MCP"/>
</dbReference>
<evidence type="ECO:0000256" key="8">
    <source>
        <dbReference type="SAM" id="Phobius"/>
    </source>
</evidence>
<evidence type="ECO:0000259" key="9">
    <source>
        <dbReference type="PROSITE" id="PS50111"/>
    </source>
</evidence>
<dbReference type="SMART" id="SM00283">
    <property type="entry name" value="MA"/>
    <property type="match status" value="1"/>
</dbReference>
<keyword evidence="11" id="KW-1185">Reference proteome</keyword>
<evidence type="ECO:0000313" key="10">
    <source>
        <dbReference type="EMBL" id="CAH0533830.1"/>
    </source>
</evidence>
<gene>
    <name evidence="10" type="ORF">VST7929_01705</name>
</gene>
<keyword evidence="5 7" id="KW-0807">Transducer</keyword>
<evidence type="ECO:0000256" key="3">
    <source>
        <dbReference type="ARBA" id="ARBA00022989"/>
    </source>
</evidence>
<dbReference type="Pfam" id="PF12729">
    <property type="entry name" value="4HB_MCP_1"/>
    <property type="match status" value="1"/>
</dbReference>
<dbReference type="CDD" id="cd19411">
    <property type="entry name" value="MCP2201-like_sensor"/>
    <property type="match status" value="1"/>
</dbReference>
<keyword evidence="3 8" id="KW-1133">Transmembrane helix</keyword>
<accession>A0ABM8ZU49</accession>
<sequence>MKYLTQLKVRTRLALGFSIIVALMILLTTIGIQKVNFIDSSLSKVTDINSVKQRYAINYRGSVHDRAIAIRDLVMAKTPQEISSIEKDIQNLSQYYQASAQKMQAMLDSQVPFTAEEIAILNQISHIQGQTQPLIETVMTKKNRGEAIPDTLLNQIRPKFKQWLEAINQFIDYQEQLNQKLTPIAREQASGFQNLMLILSSIAIVISILVGFVIERSFHFSLGGEPYTTQHEIQAMANGVLKQNHHNTVFGSILHSLSIMSEKLSAIVRHIRGTSEQLVEQVEQVSMGSNSVYESAQQQAALTDEMVIKLETMHATTQEIASIMNLSEQNSVNTSNHAHEGKVHIAVVAEQMQLVTTAVNDTVDQIKTLEEKTRDIGGIVHMISSISEQTNLLALNAAIEAARAGESGRGFAVVADEVRNLAKRTGEATTQIEAMLKEVQIQTVASVSAMENTQPKVEHCQQSTTEASQLLVHIEQQAQDSLNQVRHIVHATDEQVKFIQDLVVAMEQISSMSTESIQLMKNNQSATHQLNALSSHLTQEVAFFKV</sequence>
<evidence type="ECO:0000256" key="6">
    <source>
        <dbReference type="ARBA" id="ARBA00029447"/>
    </source>
</evidence>
<dbReference type="CDD" id="cd11386">
    <property type="entry name" value="MCP_signal"/>
    <property type="match status" value="1"/>
</dbReference>
<dbReference type="InterPro" id="IPR047347">
    <property type="entry name" value="YvaQ-like_sensor"/>
</dbReference>
<dbReference type="Gene3D" id="1.10.287.950">
    <property type="entry name" value="Methyl-accepting chemotaxis protein"/>
    <property type="match status" value="1"/>
</dbReference>
<feature type="transmembrane region" description="Helical" evidence="8">
    <location>
        <begin position="12"/>
        <end position="32"/>
    </location>
</feature>
<keyword evidence="4 8" id="KW-0472">Membrane</keyword>
<dbReference type="PRINTS" id="PR00260">
    <property type="entry name" value="CHEMTRNSDUCR"/>
</dbReference>
<evidence type="ECO:0000313" key="11">
    <source>
        <dbReference type="Proteomes" id="UP000838672"/>
    </source>
</evidence>
<dbReference type="InterPro" id="IPR004089">
    <property type="entry name" value="MCPsignal_dom"/>
</dbReference>
<evidence type="ECO:0000256" key="7">
    <source>
        <dbReference type="PROSITE-ProRule" id="PRU00284"/>
    </source>
</evidence>
<evidence type="ECO:0000256" key="1">
    <source>
        <dbReference type="ARBA" id="ARBA00004141"/>
    </source>
</evidence>
<evidence type="ECO:0000256" key="4">
    <source>
        <dbReference type="ARBA" id="ARBA00023136"/>
    </source>
</evidence>
<feature type="domain" description="Methyl-accepting transducer" evidence="9">
    <location>
        <begin position="274"/>
        <end position="510"/>
    </location>
</feature>
<name>A0ABM8ZU49_9VIBR</name>
<dbReference type="SUPFAM" id="SSF58104">
    <property type="entry name" value="Methyl-accepting chemotaxis protein (MCP) signaling domain"/>
    <property type="match status" value="1"/>
</dbReference>
<dbReference type="Pfam" id="PF00015">
    <property type="entry name" value="MCPsignal"/>
    <property type="match status" value="1"/>
</dbReference>
<comment type="similarity">
    <text evidence="6">Belongs to the methyl-accepting chemotaxis (MCP) protein family.</text>
</comment>
<evidence type="ECO:0000256" key="2">
    <source>
        <dbReference type="ARBA" id="ARBA00022692"/>
    </source>
</evidence>
<organism evidence="10 11">
    <name type="scientific">Vibrio stylophorae</name>
    <dbReference type="NCBI Taxonomy" id="659351"/>
    <lineage>
        <taxon>Bacteria</taxon>
        <taxon>Pseudomonadati</taxon>
        <taxon>Pseudomonadota</taxon>
        <taxon>Gammaproteobacteria</taxon>
        <taxon>Vibrionales</taxon>
        <taxon>Vibrionaceae</taxon>
        <taxon>Vibrio</taxon>
    </lineage>
</organism>
<proteinExistence type="inferred from homology"/>
<dbReference type="PANTHER" id="PTHR32089:SF119">
    <property type="entry name" value="METHYL-ACCEPTING CHEMOTAXIS PROTEIN CTPL"/>
    <property type="match status" value="1"/>
</dbReference>
<reference evidence="10" key="1">
    <citation type="submission" date="2021-11" db="EMBL/GenBank/DDBJ databases">
        <authorList>
            <person name="Rodrigo-Torres L."/>
            <person name="Arahal R. D."/>
            <person name="Lucena T."/>
        </authorList>
    </citation>
    <scope>NUCLEOTIDE SEQUENCE</scope>
    <source>
        <strain evidence="10">CECT 7929</strain>
    </source>
</reference>
<comment type="caution">
    <text evidence="10">The sequence shown here is derived from an EMBL/GenBank/DDBJ whole genome shotgun (WGS) entry which is preliminary data.</text>
</comment>
<dbReference type="PANTHER" id="PTHR32089">
    <property type="entry name" value="METHYL-ACCEPTING CHEMOTAXIS PROTEIN MCPB"/>
    <property type="match status" value="1"/>
</dbReference>
<dbReference type="EMBL" id="CAKLDI010000001">
    <property type="protein sequence ID" value="CAH0533830.1"/>
    <property type="molecule type" value="Genomic_DNA"/>
</dbReference>
<evidence type="ECO:0000256" key="5">
    <source>
        <dbReference type="ARBA" id="ARBA00023224"/>
    </source>
</evidence>